<dbReference type="PANTHER" id="PTHR30619:SF1">
    <property type="entry name" value="RECOMBINATION PROTEIN 2"/>
    <property type="match status" value="1"/>
</dbReference>
<keyword evidence="2" id="KW-1003">Cell membrane</keyword>
<keyword evidence="9" id="KW-1185">Reference proteome</keyword>
<feature type="transmembrane region" description="Helical" evidence="6">
    <location>
        <begin position="290"/>
        <end position="310"/>
    </location>
</feature>
<dbReference type="Pfam" id="PF00753">
    <property type="entry name" value="Lactamase_B"/>
    <property type="match status" value="1"/>
</dbReference>
<comment type="subcellular location">
    <subcellularLocation>
        <location evidence="1">Cell membrane</location>
        <topology evidence="1">Multi-pass membrane protein</topology>
    </subcellularLocation>
</comment>
<keyword evidence="3 6" id="KW-0812">Transmembrane</keyword>
<evidence type="ECO:0000256" key="4">
    <source>
        <dbReference type="ARBA" id="ARBA00022989"/>
    </source>
</evidence>
<dbReference type="SUPFAM" id="SSF56281">
    <property type="entry name" value="Metallo-hydrolase/oxidoreductase"/>
    <property type="match status" value="1"/>
</dbReference>
<keyword evidence="4 6" id="KW-1133">Transmembrane helix</keyword>
<dbReference type="InterPro" id="IPR035681">
    <property type="entry name" value="ComA-like_MBL"/>
</dbReference>
<sequence length="824" mass="92827">MIRELTGNAFLKGDKGRVEAGKDIMMFSIDKAALWIIGWAYSLFLVPEGWLLDWRQLLSPLPALVLLLIVIISLNYISPRNLLPLAVMFCLPFYFHGQALSLLQLARLPENFGAEVQLDFRIETILSQGDYQRLIVLSEPRPGLPAQRIYLHWNLKQSVQSGELWRGYLRLKPVAARLNQGGFDRQKWFFANGISATARVKNAFRLEQNLSLRHRYLQDAQKKTQGLAQQGLLLALGFGERSRMAEATLQLFRHTNTAHLIAISGLHIGLAMLIGVAAGRCLQFCLPSAWIRPLPPLICGLTLAATYAWLAGFSLPTQRALLALLCLYGLRLYRADCGSWRLFLRVIGLLLLFDPLAVLSQSFWLSVGAVACLLLWYRVCPLNLFEWRGQPLREGIRRFLAPFHLQLGLVCLFTPIQVLVFGTFAVYGLWANLLMVPLYGLILVPIILFAVLTGGALMSWQLADSLAQRTIALLQVWDRAAPALTEREVMLITLSCSFIFCLLLYGLYGRKRRTPPLLIRRPKTIHLKFERSLPKREFSSLLMGGVGLMLYCVWTLLRAEANPAQWRLETLDVGQGQATLIVKNQAALLYDTGAAWATGSMARTEIIPYLQRQGIRLELLILSHDDNDHAGGAAHILQRYPELAVMQASKKNYAKNNRTFCLAGQEWQWRGLRFRSLSPHSTPLRARNTDSCVLLIEDGRHRILLTGDADLAAERRFLSGLGKIDVLQVGHHGSRTSTGRALLAETRPHIALISAGAYNRWRFPHTEVIENLKEYGSRIYNTADSGQISLLFYSDKWLSQTARSAQSPWYRQKITVKTAGDLDN</sequence>
<feature type="transmembrane region" description="Helical" evidence="6">
    <location>
        <begin position="258"/>
        <end position="278"/>
    </location>
</feature>
<dbReference type="NCBIfam" id="TIGR00361">
    <property type="entry name" value="ComEC_Rec2"/>
    <property type="match status" value="1"/>
</dbReference>
<feature type="transmembrane region" description="Helical" evidence="6">
    <location>
        <begin position="340"/>
        <end position="357"/>
    </location>
</feature>
<evidence type="ECO:0000256" key="1">
    <source>
        <dbReference type="ARBA" id="ARBA00004651"/>
    </source>
</evidence>
<evidence type="ECO:0000256" key="5">
    <source>
        <dbReference type="ARBA" id="ARBA00023136"/>
    </source>
</evidence>
<dbReference type="InterPro" id="IPR001279">
    <property type="entry name" value="Metallo-B-lactamas"/>
</dbReference>
<evidence type="ECO:0000313" key="8">
    <source>
        <dbReference type="EMBL" id="TDQ59107.1"/>
    </source>
</evidence>
<dbReference type="GO" id="GO:0030420">
    <property type="term" value="P:establishment of competence for transformation"/>
    <property type="evidence" value="ECO:0007669"/>
    <property type="project" value="InterPro"/>
</dbReference>
<feature type="transmembrane region" description="Helical" evidence="6">
    <location>
        <begin position="436"/>
        <end position="460"/>
    </location>
</feature>
<dbReference type="InterPro" id="IPR052159">
    <property type="entry name" value="Competence_DNA_uptake"/>
</dbReference>
<evidence type="ECO:0000256" key="3">
    <source>
        <dbReference type="ARBA" id="ARBA00022692"/>
    </source>
</evidence>
<feature type="transmembrane region" description="Helical" evidence="6">
    <location>
        <begin position="489"/>
        <end position="508"/>
    </location>
</feature>
<dbReference type="AlphaFoldDB" id="A0A4R6VAW3"/>
<accession>A0A4R6VAW3</accession>
<proteinExistence type="predicted"/>
<name>A0A4R6VAW3_9PAST</name>
<dbReference type="InterPro" id="IPR004477">
    <property type="entry name" value="ComEC_N"/>
</dbReference>
<dbReference type="Proteomes" id="UP000295657">
    <property type="component" value="Unassembled WGS sequence"/>
</dbReference>
<dbReference type="SMART" id="SM00849">
    <property type="entry name" value="Lactamase_B"/>
    <property type="match status" value="1"/>
</dbReference>
<evidence type="ECO:0000259" key="7">
    <source>
        <dbReference type="SMART" id="SM00849"/>
    </source>
</evidence>
<reference evidence="8 9" key="1">
    <citation type="submission" date="2019-03" db="EMBL/GenBank/DDBJ databases">
        <title>Genomic Encyclopedia of Type Strains, Phase IV (KMG-IV): sequencing the most valuable type-strain genomes for metagenomic binning, comparative biology and taxonomic classification.</title>
        <authorList>
            <person name="Goeker M."/>
        </authorList>
    </citation>
    <scope>NUCLEOTIDE SEQUENCE [LARGE SCALE GENOMIC DNA]</scope>
    <source>
        <strain evidence="8 9">DSM 28403</strain>
    </source>
</reference>
<dbReference type="PANTHER" id="PTHR30619">
    <property type="entry name" value="DNA INTERNALIZATION/COMPETENCE PROTEIN COMEC/REC2"/>
    <property type="match status" value="1"/>
</dbReference>
<feature type="transmembrane region" description="Helical" evidence="6">
    <location>
        <begin position="405"/>
        <end position="430"/>
    </location>
</feature>
<dbReference type="Pfam" id="PF13567">
    <property type="entry name" value="DUF4131"/>
    <property type="match status" value="1"/>
</dbReference>
<gene>
    <name evidence="8" type="ORF">EDC45_0900</name>
</gene>
<feature type="transmembrane region" description="Helical" evidence="6">
    <location>
        <begin position="32"/>
        <end position="51"/>
    </location>
</feature>
<dbReference type="RefSeq" id="WP_243728759.1">
    <property type="nucleotide sequence ID" value="NZ_SNYQ01000002.1"/>
</dbReference>
<evidence type="ECO:0000256" key="2">
    <source>
        <dbReference type="ARBA" id="ARBA00022475"/>
    </source>
</evidence>
<feature type="transmembrane region" description="Helical" evidence="6">
    <location>
        <begin position="57"/>
        <end position="77"/>
    </location>
</feature>
<feature type="domain" description="Metallo-beta-lactamase" evidence="7">
    <location>
        <begin position="575"/>
        <end position="757"/>
    </location>
</feature>
<dbReference type="InterPro" id="IPR004797">
    <property type="entry name" value="Competence_ComEC/Rec2"/>
</dbReference>
<dbReference type="NCBIfam" id="TIGR00360">
    <property type="entry name" value="ComEC_N-term"/>
    <property type="match status" value="1"/>
</dbReference>
<dbReference type="GO" id="GO:0005886">
    <property type="term" value="C:plasma membrane"/>
    <property type="evidence" value="ECO:0007669"/>
    <property type="project" value="UniProtKB-SubCell"/>
</dbReference>
<protein>
    <submittedName>
        <fullName evidence="8">Competence protein ComEC</fullName>
    </submittedName>
</protein>
<evidence type="ECO:0000256" key="6">
    <source>
        <dbReference type="SAM" id="Phobius"/>
    </source>
</evidence>
<dbReference type="EMBL" id="SNYQ01000002">
    <property type="protein sequence ID" value="TDQ59107.1"/>
    <property type="molecule type" value="Genomic_DNA"/>
</dbReference>
<dbReference type="CDD" id="cd07731">
    <property type="entry name" value="ComA-like_MBL-fold"/>
    <property type="match status" value="1"/>
</dbReference>
<comment type="caution">
    <text evidence="8">The sequence shown here is derived from an EMBL/GenBank/DDBJ whole genome shotgun (WGS) entry which is preliminary data.</text>
</comment>
<dbReference type="InterPro" id="IPR036866">
    <property type="entry name" value="RibonucZ/Hydroxyglut_hydro"/>
</dbReference>
<evidence type="ECO:0000313" key="9">
    <source>
        <dbReference type="Proteomes" id="UP000295657"/>
    </source>
</evidence>
<keyword evidence="5 6" id="KW-0472">Membrane</keyword>
<dbReference type="Gene3D" id="3.60.15.10">
    <property type="entry name" value="Ribonuclease Z/Hydroxyacylglutathione hydrolase-like"/>
    <property type="match status" value="1"/>
</dbReference>
<dbReference type="Pfam" id="PF03772">
    <property type="entry name" value="Competence"/>
    <property type="match status" value="1"/>
</dbReference>
<dbReference type="InterPro" id="IPR025405">
    <property type="entry name" value="DUF4131"/>
</dbReference>
<organism evidence="8 9">
    <name type="scientific">Mesocricetibacter intestinalis</name>
    <dbReference type="NCBI Taxonomy" id="1521930"/>
    <lineage>
        <taxon>Bacteria</taxon>
        <taxon>Pseudomonadati</taxon>
        <taxon>Pseudomonadota</taxon>
        <taxon>Gammaproteobacteria</taxon>
        <taxon>Pasteurellales</taxon>
        <taxon>Pasteurellaceae</taxon>
        <taxon>Mesocricetibacter</taxon>
    </lineage>
</organism>
<feature type="transmembrane region" description="Helical" evidence="6">
    <location>
        <begin position="538"/>
        <end position="557"/>
    </location>
</feature>